<reference evidence="1 2" key="1">
    <citation type="submission" date="2024-03" db="EMBL/GenBank/DDBJ databases">
        <title>Novel species of the genus Variovorax.</title>
        <authorList>
            <person name="Liu Q."/>
            <person name="Xin Y.-H."/>
        </authorList>
    </citation>
    <scope>NUCLEOTIDE SEQUENCE [LARGE SCALE GENOMIC DNA]</scope>
    <source>
        <strain evidence="1 2">KACC 18501</strain>
    </source>
</reference>
<name>A0ABU8VUF6_9BURK</name>
<proteinExistence type="predicted"/>
<sequence>MHTLYRVDESVLTTKPTVAAAVRRVDAANRATDTALAAAARRANEIADESTCAVDALIDAVAAVLRNATVAPPEQRLAHITEEAEALGYRLIPNDAISTIIEKLGATAVPAVA</sequence>
<dbReference type="Proteomes" id="UP001363010">
    <property type="component" value="Unassembled WGS sequence"/>
</dbReference>
<protein>
    <submittedName>
        <fullName evidence="1">Uncharacterized protein</fullName>
    </submittedName>
</protein>
<gene>
    <name evidence="1" type="ORF">WKW80_05230</name>
</gene>
<keyword evidence="2" id="KW-1185">Reference proteome</keyword>
<evidence type="ECO:0000313" key="2">
    <source>
        <dbReference type="Proteomes" id="UP001363010"/>
    </source>
</evidence>
<evidence type="ECO:0000313" key="1">
    <source>
        <dbReference type="EMBL" id="MEJ8821440.1"/>
    </source>
</evidence>
<dbReference type="RefSeq" id="WP_340362490.1">
    <property type="nucleotide sequence ID" value="NZ_JBBKZV010000002.1"/>
</dbReference>
<organism evidence="1 2">
    <name type="scientific">Variovorax humicola</name>
    <dbReference type="NCBI Taxonomy" id="1769758"/>
    <lineage>
        <taxon>Bacteria</taxon>
        <taxon>Pseudomonadati</taxon>
        <taxon>Pseudomonadota</taxon>
        <taxon>Betaproteobacteria</taxon>
        <taxon>Burkholderiales</taxon>
        <taxon>Comamonadaceae</taxon>
        <taxon>Variovorax</taxon>
    </lineage>
</organism>
<comment type="caution">
    <text evidence="1">The sequence shown here is derived from an EMBL/GenBank/DDBJ whole genome shotgun (WGS) entry which is preliminary data.</text>
</comment>
<accession>A0ABU8VUF6</accession>
<dbReference type="EMBL" id="JBBKZV010000002">
    <property type="protein sequence ID" value="MEJ8821440.1"/>
    <property type="molecule type" value="Genomic_DNA"/>
</dbReference>